<protein>
    <submittedName>
        <fullName evidence="1">Uncharacterized protein</fullName>
    </submittedName>
</protein>
<name>A0A0A8Y428_ARUDO</name>
<dbReference type="EMBL" id="GBRH01277795">
    <property type="protein sequence ID" value="JAD20100.1"/>
    <property type="molecule type" value="Transcribed_RNA"/>
</dbReference>
<reference evidence="1" key="1">
    <citation type="submission" date="2014-09" db="EMBL/GenBank/DDBJ databases">
        <authorList>
            <person name="Magalhaes I.L.F."/>
            <person name="Oliveira U."/>
            <person name="Santos F.R."/>
            <person name="Vidigal T.H.D.A."/>
            <person name="Brescovit A.D."/>
            <person name="Santos A.J."/>
        </authorList>
    </citation>
    <scope>NUCLEOTIDE SEQUENCE</scope>
    <source>
        <tissue evidence="1">Shoot tissue taken approximately 20 cm above the soil surface</tissue>
    </source>
</reference>
<proteinExistence type="predicted"/>
<evidence type="ECO:0000313" key="1">
    <source>
        <dbReference type="EMBL" id="JAD20100.1"/>
    </source>
</evidence>
<dbReference type="AlphaFoldDB" id="A0A0A8Y428"/>
<organism evidence="1">
    <name type="scientific">Arundo donax</name>
    <name type="common">Giant reed</name>
    <name type="synonym">Donax arundinaceus</name>
    <dbReference type="NCBI Taxonomy" id="35708"/>
    <lineage>
        <taxon>Eukaryota</taxon>
        <taxon>Viridiplantae</taxon>
        <taxon>Streptophyta</taxon>
        <taxon>Embryophyta</taxon>
        <taxon>Tracheophyta</taxon>
        <taxon>Spermatophyta</taxon>
        <taxon>Magnoliopsida</taxon>
        <taxon>Liliopsida</taxon>
        <taxon>Poales</taxon>
        <taxon>Poaceae</taxon>
        <taxon>PACMAD clade</taxon>
        <taxon>Arundinoideae</taxon>
        <taxon>Arundineae</taxon>
        <taxon>Arundo</taxon>
    </lineage>
</organism>
<sequence length="20" mass="2060">MLVSNLYSCSSVVSVSKVAS</sequence>
<accession>A0A0A8Y428</accession>
<reference evidence="1" key="2">
    <citation type="journal article" date="2015" name="Data Brief">
        <title>Shoot transcriptome of the giant reed, Arundo donax.</title>
        <authorList>
            <person name="Barrero R.A."/>
            <person name="Guerrero F.D."/>
            <person name="Moolhuijzen P."/>
            <person name="Goolsby J.A."/>
            <person name="Tidwell J."/>
            <person name="Bellgard S.E."/>
            <person name="Bellgard M.I."/>
        </authorList>
    </citation>
    <scope>NUCLEOTIDE SEQUENCE</scope>
    <source>
        <tissue evidence="1">Shoot tissue taken approximately 20 cm above the soil surface</tissue>
    </source>
</reference>